<protein>
    <submittedName>
        <fullName evidence="2">Uncharacterized protein</fullName>
    </submittedName>
</protein>
<dbReference type="Gramene" id="Solyc05g025550.1.1">
    <property type="protein sequence ID" value="Solyc05g025550.1.1.1"/>
    <property type="gene ID" value="Solyc05g025550.1"/>
</dbReference>
<name>A0A3Q7GKL4_SOLLC</name>
<reference evidence="2" key="2">
    <citation type="submission" date="2019-01" db="UniProtKB">
        <authorList>
            <consortium name="EnsemblPlants"/>
        </authorList>
    </citation>
    <scope>IDENTIFICATION</scope>
    <source>
        <strain evidence="2">cv. Heinz 1706</strain>
    </source>
</reference>
<feature type="region of interest" description="Disordered" evidence="1">
    <location>
        <begin position="1"/>
        <end position="29"/>
    </location>
</feature>
<dbReference type="OMA" id="TIRAHEP"/>
<reference evidence="2" key="1">
    <citation type="journal article" date="2012" name="Nature">
        <title>The tomato genome sequence provides insights into fleshy fruit evolution.</title>
        <authorList>
            <consortium name="Tomato Genome Consortium"/>
        </authorList>
    </citation>
    <scope>NUCLEOTIDE SEQUENCE [LARGE SCALE GENOMIC DNA]</scope>
    <source>
        <strain evidence="2">cv. Heinz 1706</strain>
    </source>
</reference>
<evidence type="ECO:0000256" key="1">
    <source>
        <dbReference type="SAM" id="MobiDB-lite"/>
    </source>
</evidence>
<proteinExistence type="predicted"/>
<feature type="compositionally biased region" description="Polar residues" evidence="1">
    <location>
        <begin position="1"/>
        <end position="15"/>
    </location>
</feature>
<dbReference type="EnsemblPlants" id="Solyc05g025550.1.1">
    <property type="protein sequence ID" value="Solyc05g025550.1.1.1"/>
    <property type="gene ID" value="Solyc05g025550.1"/>
</dbReference>
<sequence length="160" mass="17972">MEKSVEQNPVSSPNHETPKTKELGNKNVYFSSVKSEVEEDKKEMDLNLDKQVRVEPYSLVTCVDTNSMGFNLSSESGTIRAHEPLRSSPTPQRIAATNVNPIGAQPRFPYHYVSTLPDRWQVVSSSGRLDLPIDPTIPSPNELVIDQDHPYISLRQPPFI</sequence>
<dbReference type="Proteomes" id="UP000004994">
    <property type="component" value="Chromosome 5"/>
</dbReference>
<dbReference type="InParanoid" id="A0A3Q7GKL4"/>
<dbReference type="PaxDb" id="4081-Solyc05g025550.1.1"/>
<evidence type="ECO:0000313" key="2">
    <source>
        <dbReference type="EnsemblPlants" id="Solyc05g025550.1.1.1"/>
    </source>
</evidence>
<evidence type="ECO:0000313" key="3">
    <source>
        <dbReference type="Proteomes" id="UP000004994"/>
    </source>
</evidence>
<accession>A0A3Q7GKL4</accession>
<keyword evidence="3" id="KW-1185">Reference proteome</keyword>
<organism evidence="2">
    <name type="scientific">Solanum lycopersicum</name>
    <name type="common">Tomato</name>
    <name type="synonym">Lycopersicon esculentum</name>
    <dbReference type="NCBI Taxonomy" id="4081"/>
    <lineage>
        <taxon>Eukaryota</taxon>
        <taxon>Viridiplantae</taxon>
        <taxon>Streptophyta</taxon>
        <taxon>Embryophyta</taxon>
        <taxon>Tracheophyta</taxon>
        <taxon>Spermatophyta</taxon>
        <taxon>Magnoliopsida</taxon>
        <taxon>eudicotyledons</taxon>
        <taxon>Gunneridae</taxon>
        <taxon>Pentapetalae</taxon>
        <taxon>asterids</taxon>
        <taxon>lamiids</taxon>
        <taxon>Solanales</taxon>
        <taxon>Solanaceae</taxon>
        <taxon>Solanoideae</taxon>
        <taxon>Solaneae</taxon>
        <taxon>Solanum</taxon>
        <taxon>Solanum subgen. Lycopersicon</taxon>
    </lineage>
</organism>
<dbReference type="AlphaFoldDB" id="A0A3Q7GKL4"/>